<feature type="transmembrane region" description="Helical" evidence="14">
    <location>
        <begin position="6"/>
        <end position="33"/>
    </location>
</feature>
<evidence type="ECO:0000256" key="8">
    <source>
        <dbReference type="ARBA" id="ARBA00022794"/>
    </source>
</evidence>
<evidence type="ECO:0000313" key="15">
    <source>
        <dbReference type="EMBL" id="CAD7690351.1"/>
    </source>
</evidence>
<keyword evidence="7 14" id="KW-0812">Transmembrane</keyword>
<keyword evidence="10" id="KW-0969">Cilium</keyword>
<evidence type="ECO:0000256" key="5">
    <source>
        <dbReference type="ARBA" id="ARBA00014515"/>
    </source>
</evidence>
<name>A0A811ZNP8_NYCPR</name>
<evidence type="ECO:0000256" key="2">
    <source>
        <dbReference type="ARBA" id="ARBA00004128"/>
    </source>
</evidence>
<organism evidence="15 16">
    <name type="scientific">Nyctereutes procyonoides</name>
    <name type="common">Raccoon dog</name>
    <name type="synonym">Canis procyonoides</name>
    <dbReference type="NCBI Taxonomy" id="34880"/>
    <lineage>
        <taxon>Eukaryota</taxon>
        <taxon>Metazoa</taxon>
        <taxon>Chordata</taxon>
        <taxon>Craniata</taxon>
        <taxon>Vertebrata</taxon>
        <taxon>Euteleostomi</taxon>
        <taxon>Mammalia</taxon>
        <taxon>Eutheria</taxon>
        <taxon>Laurasiatheria</taxon>
        <taxon>Carnivora</taxon>
        <taxon>Caniformia</taxon>
        <taxon>Canidae</taxon>
        <taxon>Nyctereutes</taxon>
    </lineage>
</organism>
<gene>
    <name evidence="15" type="ORF">NYPRO_LOCUS23145</name>
</gene>
<evidence type="ECO:0000256" key="9">
    <source>
        <dbReference type="ARBA" id="ARBA00022989"/>
    </source>
</evidence>
<dbReference type="GO" id="GO:0005929">
    <property type="term" value="C:cilium"/>
    <property type="evidence" value="ECO:0007669"/>
    <property type="project" value="UniProtKB-SubCell"/>
</dbReference>
<proteinExistence type="inferred from homology"/>
<sequence>MAPIILLVFFIIQDTASLFHIIIFLLFFNTFFLQAGLVHLGFRKFKGTIVLTAVFFALSISPSCLGHEFTLETLQLLCLHTGTSDAFVFQRLAAVLYCHFYKWTAVRLGDPHFCQDSLWLCKFTQVQFLPR</sequence>
<keyword evidence="9 14" id="KW-1133">Transmembrane helix</keyword>
<dbReference type="GO" id="GO:0005774">
    <property type="term" value="C:vacuolar membrane"/>
    <property type="evidence" value="ECO:0007669"/>
    <property type="project" value="UniProtKB-SubCell"/>
</dbReference>
<comment type="similarity">
    <text evidence="4">Belongs to the TMEM138 family.</text>
</comment>
<protein>
    <recommendedName>
        <fullName evidence="5">Transmembrane protein 138</fullName>
    </recommendedName>
</protein>
<keyword evidence="16" id="KW-1185">Reference proteome</keyword>
<keyword evidence="13" id="KW-0966">Cell projection</keyword>
<comment type="subcellular location">
    <subcellularLocation>
        <location evidence="3">Cell projection</location>
        <location evidence="3">Cilium</location>
    </subcellularLocation>
    <subcellularLocation>
        <location evidence="2">Vacuole membrane</location>
        <topology evidence="2">Multi-pass membrane protein</topology>
    </subcellularLocation>
</comment>
<dbReference type="PANTHER" id="PTHR13306">
    <property type="entry name" value="TRANSMEMBRANE PROTEIN 138"/>
    <property type="match status" value="1"/>
</dbReference>
<dbReference type="GO" id="GO:0030030">
    <property type="term" value="P:cell projection organization"/>
    <property type="evidence" value="ECO:0007669"/>
    <property type="project" value="UniProtKB-KW"/>
</dbReference>
<dbReference type="EMBL" id="CAJHUB010000770">
    <property type="protein sequence ID" value="CAD7690351.1"/>
    <property type="molecule type" value="Genomic_DNA"/>
</dbReference>
<evidence type="ECO:0000256" key="3">
    <source>
        <dbReference type="ARBA" id="ARBA00004138"/>
    </source>
</evidence>
<reference evidence="15" key="1">
    <citation type="submission" date="2020-12" db="EMBL/GenBank/DDBJ databases">
        <authorList>
            <consortium name="Molecular Ecology Group"/>
        </authorList>
    </citation>
    <scope>NUCLEOTIDE SEQUENCE</scope>
    <source>
        <strain evidence="15">TBG_1078</strain>
    </source>
</reference>
<evidence type="ECO:0000256" key="14">
    <source>
        <dbReference type="SAM" id="Phobius"/>
    </source>
</evidence>
<evidence type="ECO:0000256" key="1">
    <source>
        <dbReference type="ARBA" id="ARBA00003709"/>
    </source>
</evidence>
<feature type="transmembrane region" description="Helical" evidence="14">
    <location>
        <begin position="45"/>
        <end position="62"/>
    </location>
</feature>
<keyword evidence="8" id="KW-0970">Cilium biogenesis/degradation</keyword>
<evidence type="ECO:0000256" key="12">
    <source>
        <dbReference type="ARBA" id="ARBA00023180"/>
    </source>
</evidence>
<evidence type="ECO:0000256" key="7">
    <source>
        <dbReference type="ARBA" id="ARBA00022692"/>
    </source>
</evidence>
<keyword evidence="12" id="KW-0325">Glycoprotein</keyword>
<accession>A0A811ZNP8</accession>
<keyword evidence="11 14" id="KW-0472">Membrane</keyword>
<evidence type="ECO:0000313" key="16">
    <source>
        <dbReference type="Proteomes" id="UP000645828"/>
    </source>
</evidence>
<dbReference type="InterPro" id="IPR024133">
    <property type="entry name" value="TM_138"/>
</dbReference>
<comment type="function">
    <text evidence="1">Required for ciliogenesis.</text>
</comment>
<dbReference type="AlphaFoldDB" id="A0A811ZNP8"/>
<evidence type="ECO:0000256" key="10">
    <source>
        <dbReference type="ARBA" id="ARBA00023069"/>
    </source>
</evidence>
<dbReference type="Pfam" id="PF14935">
    <property type="entry name" value="TMEM138"/>
    <property type="match status" value="1"/>
</dbReference>
<evidence type="ECO:0000256" key="11">
    <source>
        <dbReference type="ARBA" id="ARBA00023136"/>
    </source>
</evidence>
<evidence type="ECO:0000256" key="4">
    <source>
        <dbReference type="ARBA" id="ARBA00010572"/>
    </source>
</evidence>
<comment type="caution">
    <text evidence="15">The sequence shown here is derived from an EMBL/GenBank/DDBJ whole genome shotgun (WGS) entry which is preliminary data.</text>
</comment>
<dbReference type="PANTHER" id="PTHR13306:SF6">
    <property type="entry name" value="TRANSMEMBRANE PROTEIN 138"/>
    <property type="match status" value="1"/>
</dbReference>
<keyword evidence="6" id="KW-0926">Vacuole</keyword>
<evidence type="ECO:0000256" key="13">
    <source>
        <dbReference type="ARBA" id="ARBA00023273"/>
    </source>
</evidence>
<evidence type="ECO:0000256" key="6">
    <source>
        <dbReference type="ARBA" id="ARBA00022554"/>
    </source>
</evidence>
<dbReference type="Proteomes" id="UP000645828">
    <property type="component" value="Unassembled WGS sequence"/>
</dbReference>